<dbReference type="AlphaFoldDB" id="K1SGW6"/>
<reference evidence="1" key="1">
    <citation type="journal article" date="2013" name="Environ. Microbiol.">
        <title>Microbiota from the distal guts of lean and obese adolescents exhibit partial functional redundancy besides clear differences in community structure.</title>
        <authorList>
            <person name="Ferrer M."/>
            <person name="Ruiz A."/>
            <person name="Lanza F."/>
            <person name="Haange S.B."/>
            <person name="Oberbach A."/>
            <person name="Till H."/>
            <person name="Bargiela R."/>
            <person name="Campoy C."/>
            <person name="Segura M.T."/>
            <person name="Richter M."/>
            <person name="von Bergen M."/>
            <person name="Seifert J."/>
            <person name="Suarez A."/>
        </authorList>
    </citation>
    <scope>NUCLEOTIDE SEQUENCE</scope>
</reference>
<comment type="caution">
    <text evidence="1">The sequence shown here is derived from an EMBL/GenBank/DDBJ whole genome shotgun (WGS) entry which is preliminary data.</text>
</comment>
<evidence type="ECO:0008006" key="2">
    <source>
        <dbReference type="Google" id="ProtNLM"/>
    </source>
</evidence>
<organism evidence="1">
    <name type="scientific">human gut metagenome</name>
    <dbReference type="NCBI Taxonomy" id="408170"/>
    <lineage>
        <taxon>unclassified sequences</taxon>
        <taxon>metagenomes</taxon>
        <taxon>organismal metagenomes</taxon>
    </lineage>
</organism>
<sequence length="32" mass="3815">MMILRPTPQDYDELLTVWEASVRSTHHFLAEK</sequence>
<name>K1SGW6_9ZZZZ</name>
<accession>K1SGW6</accession>
<proteinExistence type="predicted"/>
<dbReference type="EMBL" id="AJWY01011357">
    <property type="protein sequence ID" value="EKC52975.1"/>
    <property type="molecule type" value="Genomic_DNA"/>
</dbReference>
<feature type="non-terminal residue" evidence="1">
    <location>
        <position position="32"/>
    </location>
</feature>
<protein>
    <recommendedName>
        <fullName evidence="2">GNAT family N-acetyltransferase</fullName>
    </recommendedName>
</protein>
<evidence type="ECO:0000313" key="1">
    <source>
        <dbReference type="EMBL" id="EKC52975.1"/>
    </source>
</evidence>
<gene>
    <name evidence="1" type="ORF">LEA_16609</name>
</gene>